<dbReference type="Gene3D" id="3.40.50.10790">
    <property type="entry name" value="S-adenosyl-l-methionine hydroxide adenosyltransferase, N-terminal"/>
    <property type="match status" value="1"/>
</dbReference>
<evidence type="ECO:0000256" key="2">
    <source>
        <dbReference type="ARBA" id="ARBA00024035"/>
    </source>
</evidence>
<organism evidence="5">
    <name type="scientific">Thermorudis sp</name>
    <dbReference type="NCBI Taxonomy" id="1969470"/>
    <lineage>
        <taxon>Bacteria</taxon>
        <taxon>Pseudomonadati</taxon>
        <taxon>Thermomicrobiota</taxon>
        <taxon>Thermomicrobia</taxon>
        <taxon>Thermomicrobia incertae sedis</taxon>
        <taxon>Thermorudis</taxon>
    </lineage>
</organism>
<dbReference type="InterPro" id="IPR023228">
    <property type="entry name" value="SAM_OH_AdoTrfase_N_sf"/>
</dbReference>
<dbReference type="PIRSF" id="PIRSF006779">
    <property type="entry name" value="UCP006779"/>
    <property type="match status" value="1"/>
</dbReference>
<dbReference type="InterPro" id="IPR023227">
    <property type="entry name" value="SAM_OH_AdoTrfase_C_sf"/>
</dbReference>
<dbReference type="PANTHER" id="PTHR35092">
    <property type="entry name" value="CHLORINASE MJ1651"/>
    <property type="match status" value="1"/>
</dbReference>
<dbReference type="InterPro" id="IPR046470">
    <property type="entry name" value="SAM_HAT_C"/>
</dbReference>
<dbReference type="EMBL" id="DSID01000283">
    <property type="protein sequence ID" value="HEX70315.1"/>
    <property type="molecule type" value="Genomic_DNA"/>
</dbReference>
<evidence type="ECO:0008006" key="6">
    <source>
        <dbReference type="Google" id="ProtNLM"/>
    </source>
</evidence>
<comment type="similarity">
    <text evidence="2">Belongs to the SAM hydrolase / SAM-dependent halogenase family.</text>
</comment>
<comment type="caution">
    <text evidence="5">The sequence shown here is derived from an EMBL/GenBank/DDBJ whole genome shotgun (WGS) entry which is preliminary data.</text>
</comment>
<feature type="domain" description="S-adenosyl-l-methionine hydroxide adenosyltransferase N-terminal" evidence="3">
    <location>
        <begin position="13"/>
        <end position="158"/>
    </location>
</feature>
<dbReference type="Gene3D" id="2.40.30.90">
    <property type="entry name" value="Bacterial fluorinating enzyme like"/>
    <property type="match status" value="1"/>
</dbReference>
<sequence>MARHQPWQPSGIITLLTDFGLHDNYVGQVKGVILSLAPQARLVDLTHEVPPQDVLEGAFQLATAWEAFPPGTVHLAVVDPGVGTERRPVACLAGGHCFVLPDNGLGTLVFQHHPVEIAVTLDRSEHFRHPVARTFHGRDLFGPVAARLAVGRQPAEVGSLIEPATLVVLDVEPVRQLGDRTTGPVVSIDRFGNCRTLIRPEHLPAPPERVLVRCGAVSIRGIVRAFGDVPPGRTLALFGSHGGLEIAVREGSAARAWEIARGSLVEVLAPD</sequence>
<proteinExistence type="inferred from homology"/>
<evidence type="ECO:0000313" key="5">
    <source>
        <dbReference type="EMBL" id="HEX70315.1"/>
    </source>
</evidence>
<dbReference type="PANTHER" id="PTHR35092:SF1">
    <property type="entry name" value="CHLORINASE MJ1651"/>
    <property type="match status" value="1"/>
</dbReference>
<evidence type="ECO:0000259" key="3">
    <source>
        <dbReference type="Pfam" id="PF01887"/>
    </source>
</evidence>
<protein>
    <recommendedName>
        <fullName evidence="6">SAM-dependent chlorinase/fluorinase</fullName>
    </recommendedName>
</protein>
<gene>
    <name evidence="5" type="ORF">ENP13_03620</name>
</gene>
<evidence type="ECO:0000259" key="4">
    <source>
        <dbReference type="Pfam" id="PF20257"/>
    </source>
</evidence>
<dbReference type="InterPro" id="IPR002747">
    <property type="entry name" value="SAM_OH_AdoTrfase"/>
</dbReference>
<dbReference type="SUPFAM" id="SSF102522">
    <property type="entry name" value="Bacterial fluorinating enzyme, N-terminal domain"/>
    <property type="match status" value="1"/>
</dbReference>
<dbReference type="InterPro" id="IPR046469">
    <property type="entry name" value="SAM_HAT_N"/>
</dbReference>
<dbReference type="AlphaFoldDB" id="A0A7C3AQE1"/>
<dbReference type="Pfam" id="PF01887">
    <property type="entry name" value="SAM_HAT_N"/>
    <property type="match status" value="1"/>
</dbReference>
<dbReference type="Pfam" id="PF20257">
    <property type="entry name" value="SAM_HAT_C"/>
    <property type="match status" value="1"/>
</dbReference>
<feature type="domain" description="S-adenosyl-l-methionine hydroxide adenosyltransferase C-terminal" evidence="4">
    <location>
        <begin position="183"/>
        <end position="265"/>
    </location>
</feature>
<keyword evidence="1" id="KW-0949">S-adenosyl-L-methionine</keyword>
<name>A0A7C3AQE1_9BACT</name>
<accession>A0A7C3AQE1</accession>
<reference evidence="5" key="1">
    <citation type="journal article" date="2020" name="mSystems">
        <title>Genome- and Community-Level Interaction Insights into Carbon Utilization and Element Cycling Functions of Hydrothermarchaeota in Hydrothermal Sediment.</title>
        <authorList>
            <person name="Zhou Z."/>
            <person name="Liu Y."/>
            <person name="Xu W."/>
            <person name="Pan J."/>
            <person name="Luo Z.H."/>
            <person name="Li M."/>
        </authorList>
    </citation>
    <scope>NUCLEOTIDE SEQUENCE [LARGE SCALE GENOMIC DNA]</scope>
    <source>
        <strain evidence="5">SpSt-192</strain>
    </source>
</reference>
<dbReference type="SUPFAM" id="SSF101852">
    <property type="entry name" value="Bacterial fluorinating enzyme, C-terminal domain"/>
    <property type="match status" value="1"/>
</dbReference>
<evidence type="ECO:0000256" key="1">
    <source>
        <dbReference type="ARBA" id="ARBA00022691"/>
    </source>
</evidence>